<dbReference type="PANTHER" id="PTHR13683">
    <property type="entry name" value="ASPARTYL PROTEASES"/>
    <property type="match status" value="1"/>
</dbReference>
<organism evidence="9">
    <name type="scientific">Araucaria cunninghamii</name>
    <name type="common">Hoop pine</name>
    <name type="synonym">Moreton Bay pine</name>
    <dbReference type="NCBI Taxonomy" id="56994"/>
    <lineage>
        <taxon>Eukaryota</taxon>
        <taxon>Viridiplantae</taxon>
        <taxon>Streptophyta</taxon>
        <taxon>Embryophyta</taxon>
        <taxon>Tracheophyta</taxon>
        <taxon>Spermatophyta</taxon>
        <taxon>Pinopsida</taxon>
        <taxon>Pinidae</taxon>
        <taxon>Conifers II</taxon>
        <taxon>Araucariales</taxon>
        <taxon>Araucariaceae</taxon>
        <taxon>Araucaria</taxon>
    </lineage>
</organism>
<evidence type="ECO:0000313" key="9">
    <source>
        <dbReference type="EMBL" id="JAG97267.1"/>
    </source>
</evidence>
<dbReference type="InterPro" id="IPR021109">
    <property type="entry name" value="Peptidase_aspartic_dom_sf"/>
</dbReference>
<dbReference type="PROSITE" id="PS00141">
    <property type="entry name" value="ASP_PROTEASE"/>
    <property type="match status" value="1"/>
</dbReference>
<dbReference type="EMBL" id="GCKF01034214">
    <property type="protein sequence ID" value="JAG97267.1"/>
    <property type="molecule type" value="Transcribed_RNA"/>
</dbReference>
<dbReference type="PRINTS" id="PR00792">
    <property type="entry name" value="PEPSIN"/>
</dbReference>
<dbReference type="SUPFAM" id="SSF50630">
    <property type="entry name" value="Acid proteases"/>
    <property type="match status" value="1"/>
</dbReference>
<sequence length="499" mass="54888">MGACQKLPLFVLYMLAWLLSGWTSLSSGAEDVFEMHPKYGEESQINMDVASSLVERDTQRTGRRLQALSKATHFTMQGAVYPDGIYYITLYIGIPPQPYFMDVDTGSDLTWLQCNAPCRKCAQGPHQLYKPRQYVSCKEPLCQPMQASSHQRYDCKSPRQQCDYDIKYADRGSSMGVLVKDIALFYLANRTVARASSVFGCGYDQDGSLGVSPAHTDGVLGLGAGMVSLPSQWSKEGLIKNVIGLCVAGGGKRGGYMFFGDEYVPNSGMTWVPMLGKPAMKHYYVGAAQMIFGKKLLVKDGDEKRLGGIIFDSGSSYTYFINQSYALVLSAVHESIGKYLVKDSTDKTLPICWKGKKKFSSVADVKSYFKPLLLNFRTSSYSRSAKLEIPPEGYLIISRNGNVCLGILNGTGVANHNILGDISLQGYLLVLDNGNNRVGWVRADCTKVSKPVIRRQALEDPSQSHEDETIPCSQDLEQAVCPSSSCFVPEYGVSLQSSQ</sequence>
<comment type="similarity">
    <text evidence="1 6">Belongs to the peptidase A1 family.</text>
</comment>
<dbReference type="InterPro" id="IPR032861">
    <property type="entry name" value="TAXi_N"/>
</dbReference>
<dbReference type="InterPro" id="IPR033121">
    <property type="entry name" value="PEPTIDASE_A1"/>
</dbReference>
<dbReference type="Gene3D" id="2.40.70.10">
    <property type="entry name" value="Acid Proteases"/>
    <property type="match status" value="2"/>
</dbReference>
<evidence type="ECO:0000256" key="6">
    <source>
        <dbReference type="RuleBase" id="RU000454"/>
    </source>
</evidence>
<feature type="signal peptide" evidence="7">
    <location>
        <begin position="1"/>
        <end position="29"/>
    </location>
</feature>
<evidence type="ECO:0000256" key="5">
    <source>
        <dbReference type="PIRSR" id="PIRSR601461-1"/>
    </source>
</evidence>
<dbReference type="InterPro" id="IPR001461">
    <property type="entry name" value="Aspartic_peptidase_A1"/>
</dbReference>
<reference evidence="9" key="1">
    <citation type="submission" date="2015-03" db="EMBL/GenBank/DDBJ databases">
        <title>A transcriptome of Araucaria cunninghamii, an australian fine timber species.</title>
        <authorList>
            <person name="Jing Yi C.J.Y."/>
            <person name="Yin San L.Y.S."/>
            <person name="Abdul Karim S.S."/>
            <person name="Wan Azmi N.N."/>
            <person name="Hercus R.R."/>
            <person name="Croft L.L."/>
        </authorList>
    </citation>
    <scope>NUCLEOTIDE SEQUENCE</scope>
    <source>
        <strain evidence="9">MI0301</strain>
        <tissue evidence="9">Leaf</tissue>
    </source>
</reference>
<evidence type="ECO:0000256" key="7">
    <source>
        <dbReference type="SAM" id="SignalP"/>
    </source>
</evidence>
<dbReference type="GO" id="GO:0004190">
    <property type="term" value="F:aspartic-type endopeptidase activity"/>
    <property type="evidence" value="ECO:0007669"/>
    <property type="project" value="UniProtKB-KW"/>
</dbReference>
<feature type="chain" id="PRO_5002311683" description="Peptidase A1 domain-containing protein" evidence="7">
    <location>
        <begin position="30"/>
        <end position="499"/>
    </location>
</feature>
<evidence type="ECO:0000256" key="1">
    <source>
        <dbReference type="ARBA" id="ARBA00007447"/>
    </source>
</evidence>
<dbReference type="FunFam" id="2.40.70.10:FF:000015">
    <property type="entry name" value="Aspartyl protease family protein"/>
    <property type="match status" value="1"/>
</dbReference>
<protein>
    <recommendedName>
        <fullName evidence="8">Peptidase A1 domain-containing protein</fullName>
    </recommendedName>
</protein>
<dbReference type="PROSITE" id="PS51767">
    <property type="entry name" value="PEPTIDASE_A1"/>
    <property type="match status" value="1"/>
</dbReference>
<dbReference type="GO" id="GO:0006508">
    <property type="term" value="P:proteolysis"/>
    <property type="evidence" value="ECO:0007669"/>
    <property type="project" value="UniProtKB-KW"/>
</dbReference>
<keyword evidence="3 6" id="KW-0064">Aspartyl protease</keyword>
<dbReference type="InterPro" id="IPR032799">
    <property type="entry name" value="TAXi_C"/>
</dbReference>
<evidence type="ECO:0000259" key="8">
    <source>
        <dbReference type="PROSITE" id="PS51767"/>
    </source>
</evidence>
<evidence type="ECO:0000256" key="2">
    <source>
        <dbReference type="ARBA" id="ARBA00022670"/>
    </source>
</evidence>
<accession>A0A0D6R0B0</accession>
<proteinExistence type="inferred from homology"/>
<dbReference type="Pfam" id="PF14541">
    <property type="entry name" value="TAXi_C"/>
    <property type="match status" value="1"/>
</dbReference>
<evidence type="ECO:0000256" key="4">
    <source>
        <dbReference type="ARBA" id="ARBA00022801"/>
    </source>
</evidence>
<name>A0A0D6R0B0_ARACU</name>
<keyword evidence="2 6" id="KW-0645">Protease</keyword>
<feature type="active site" evidence="5">
    <location>
        <position position="312"/>
    </location>
</feature>
<evidence type="ECO:0000256" key="3">
    <source>
        <dbReference type="ARBA" id="ARBA00022750"/>
    </source>
</evidence>
<keyword evidence="7" id="KW-0732">Signal</keyword>
<dbReference type="Pfam" id="PF14543">
    <property type="entry name" value="TAXi_N"/>
    <property type="match status" value="1"/>
</dbReference>
<dbReference type="AlphaFoldDB" id="A0A0D6R0B0"/>
<feature type="domain" description="Peptidase A1" evidence="8">
    <location>
        <begin position="86"/>
        <end position="441"/>
    </location>
</feature>
<feature type="active site" evidence="5">
    <location>
        <position position="104"/>
    </location>
</feature>
<keyword evidence="4 6" id="KW-0378">Hydrolase</keyword>
<dbReference type="PANTHER" id="PTHR13683:SF316">
    <property type="entry name" value="ASPARTYL PROTEASE APCB1"/>
    <property type="match status" value="1"/>
</dbReference>
<dbReference type="InterPro" id="IPR001969">
    <property type="entry name" value="Aspartic_peptidase_AS"/>
</dbReference>